<reference evidence="4" key="1">
    <citation type="journal article" date="2023" name="Front. Microbiol.">
        <title>Ralstonia chuxiongensis sp. nov., Ralstonia mojiangensis sp. nov., and Ralstonia soli sp. nov., isolated from tobacco fields, are three novel species in the family Burkholderiaceae.</title>
        <authorList>
            <person name="Lu C.H."/>
            <person name="Zhang Y.Y."/>
            <person name="Jiang N."/>
            <person name="Chen W."/>
            <person name="Shao X."/>
            <person name="Zhao Z.M."/>
            <person name="Lu W.L."/>
            <person name="Hu X."/>
            <person name="Xi Y.X."/>
            <person name="Zou S.Y."/>
            <person name="Wei Q.J."/>
            <person name="Lin Z.L."/>
            <person name="Gong L."/>
            <person name="Gai X.T."/>
            <person name="Zhang L.Q."/>
            <person name="Li J.Y."/>
            <person name="Jin Y."/>
            <person name="Xia Z.Y."/>
        </authorList>
    </citation>
    <scope>NUCLEOTIDE SEQUENCE [LARGE SCALE GENOMIC DNA]</scope>
    <source>
        <strain evidence="4">21YRMH01-3</strain>
    </source>
</reference>
<organism evidence="3 4">
    <name type="scientific">Ralstonia chuxiongensis</name>
    <dbReference type="NCBI Taxonomy" id="2957504"/>
    <lineage>
        <taxon>Bacteria</taxon>
        <taxon>Pseudomonadati</taxon>
        <taxon>Pseudomonadota</taxon>
        <taxon>Betaproteobacteria</taxon>
        <taxon>Burkholderiales</taxon>
        <taxon>Burkholderiaceae</taxon>
        <taxon>Ralstonia</taxon>
    </lineage>
</organism>
<feature type="region of interest" description="Disordered" evidence="1">
    <location>
        <begin position="41"/>
        <end position="123"/>
    </location>
</feature>
<dbReference type="RefSeq" id="WP_173941064.1">
    <property type="nucleotide sequence ID" value="NZ_JAMYWC010000014.1"/>
</dbReference>
<keyword evidence="2" id="KW-0732">Signal</keyword>
<dbReference type="InterPro" id="IPR007939">
    <property type="entry name" value="Cu-R_B_prcur"/>
</dbReference>
<evidence type="ECO:0000313" key="3">
    <source>
        <dbReference type="EMBL" id="MCP1175841.1"/>
    </source>
</evidence>
<name>A0AA41WVS0_9RALS</name>
<evidence type="ECO:0000313" key="4">
    <source>
        <dbReference type="Proteomes" id="UP001162793"/>
    </source>
</evidence>
<dbReference type="AlphaFoldDB" id="A0AA41WVS0"/>
<feature type="chain" id="PRO_5041324704" evidence="2">
    <location>
        <begin position="33"/>
        <end position="356"/>
    </location>
</feature>
<evidence type="ECO:0000256" key="2">
    <source>
        <dbReference type="SAM" id="SignalP"/>
    </source>
</evidence>
<comment type="caution">
    <text evidence="3">The sequence shown here is derived from an EMBL/GenBank/DDBJ whole genome shotgun (WGS) entry which is preliminary data.</text>
</comment>
<gene>
    <name evidence="3" type="ORF">NKG59_26035</name>
</gene>
<protein>
    <submittedName>
        <fullName evidence="3">Copper resistance protein B</fullName>
    </submittedName>
</protein>
<sequence>MLDFHSGSFMRKHARTLLTVALAAAGIGAASAQDIQLMNGETAPASQSGPQNTGGSMQGMDHGSMQGMDHGSMQGMDHGSMQGMDHGSMQGMDHGSMQGMDHGSMNMQGGSAPPDARDPDAYSGGYQLGTGKYALGDPRHMMMMADEHNFGSVLVDRLEWVHGNDANATAYELQARFGSAYNKAVLKAEGDVSKGRFEEARTELLWSHAVATFWDTQLGIRNDAGFGRPARNWVAFGVQGLAPYWFDVEATAYVGNSGRTALRLSSEYELLLTQRLILQPRIEANFYGKRDPELAIGSGLSNATAGLRLRYEFSRQVAPYIGVERSQSFGGTAKMIEAAGGRRGETRFVAGVRLWF</sequence>
<accession>A0AA41WVS0</accession>
<proteinExistence type="predicted"/>
<keyword evidence="4" id="KW-1185">Reference proteome</keyword>
<dbReference type="EMBL" id="JAMYWC010000014">
    <property type="protein sequence ID" value="MCP1175841.1"/>
    <property type="molecule type" value="Genomic_DNA"/>
</dbReference>
<dbReference type="GO" id="GO:0005507">
    <property type="term" value="F:copper ion binding"/>
    <property type="evidence" value="ECO:0007669"/>
    <property type="project" value="InterPro"/>
</dbReference>
<feature type="compositionally biased region" description="Polar residues" evidence="1">
    <location>
        <begin position="44"/>
        <end position="55"/>
    </location>
</feature>
<evidence type="ECO:0000256" key="1">
    <source>
        <dbReference type="SAM" id="MobiDB-lite"/>
    </source>
</evidence>
<dbReference type="Pfam" id="PF05275">
    <property type="entry name" value="CopB"/>
    <property type="match status" value="1"/>
</dbReference>
<feature type="signal peptide" evidence="2">
    <location>
        <begin position="1"/>
        <end position="32"/>
    </location>
</feature>
<dbReference type="GO" id="GO:0009279">
    <property type="term" value="C:cell outer membrane"/>
    <property type="evidence" value="ECO:0007669"/>
    <property type="project" value="InterPro"/>
</dbReference>
<dbReference type="GO" id="GO:0006878">
    <property type="term" value="P:intracellular copper ion homeostasis"/>
    <property type="evidence" value="ECO:0007669"/>
    <property type="project" value="InterPro"/>
</dbReference>
<dbReference type="Proteomes" id="UP001162793">
    <property type="component" value="Unassembled WGS sequence"/>
</dbReference>